<dbReference type="OrthoDB" id="6141827at2759"/>
<dbReference type="GeneID" id="20209039"/>
<gene>
    <name evidence="2" type="primary">20209039</name>
    <name evidence="1" type="ORF">HELRODRAFT_183446</name>
</gene>
<sequence>MEILTKLSDKCFSENVEQCFRLSDDPAFWQVNNETRNFVAKYGFNMDFSKSKKEYSDGKIRSLTQSRAIGRINSQLNDQLETDKLLEIDSCLRGRSCKDIVRALKYGWNQVMESLQFLEKDSNQKPETRAEARGIIFNLSFLETRTMVELWGFVLECPNKSNVKL</sequence>
<dbReference type="AlphaFoldDB" id="T1FJP0"/>
<dbReference type="HOGENOM" id="CLU_1612598_0_0_1"/>
<reference evidence="3" key="1">
    <citation type="submission" date="2012-12" db="EMBL/GenBank/DDBJ databases">
        <authorList>
            <person name="Hellsten U."/>
            <person name="Grimwood J."/>
            <person name="Chapman J.A."/>
            <person name="Shapiro H."/>
            <person name="Aerts A."/>
            <person name="Otillar R.P."/>
            <person name="Terry A.Y."/>
            <person name="Boore J.L."/>
            <person name="Simakov O."/>
            <person name="Marletaz F."/>
            <person name="Cho S.-J."/>
            <person name="Edsinger-Gonzales E."/>
            <person name="Havlak P."/>
            <person name="Kuo D.-H."/>
            <person name="Larsson T."/>
            <person name="Lv J."/>
            <person name="Arendt D."/>
            <person name="Savage R."/>
            <person name="Osoegawa K."/>
            <person name="de Jong P."/>
            <person name="Lindberg D.R."/>
            <person name="Seaver E.C."/>
            <person name="Weisblat D.A."/>
            <person name="Putnam N.H."/>
            <person name="Grigoriev I.V."/>
            <person name="Rokhsar D.S."/>
        </authorList>
    </citation>
    <scope>NUCLEOTIDE SEQUENCE</scope>
</reference>
<protein>
    <submittedName>
        <fullName evidence="1 2">Uncharacterized protein</fullName>
    </submittedName>
</protein>
<dbReference type="EnsemblMetazoa" id="HelroT183446">
    <property type="protein sequence ID" value="HelroP183446"/>
    <property type="gene ID" value="HelroG183446"/>
</dbReference>
<dbReference type="Proteomes" id="UP000015101">
    <property type="component" value="Unassembled WGS sequence"/>
</dbReference>
<dbReference type="InParanoid" id="T1FJP0"/>
<proteinExistence type="predicted"/>
<evidence type="ECO:0000313" key="1">
    <source>
        <dbReference type="EMBL" id="ESO11205.1"/>
    </source>
</evidence>
<dbReference type="EMBL" id="KB095847">
    <property type="protein sequence ID" value="ESO11205.1"/>
    <property type="molecule type" value="Genomic_DNA"/>
</dbReference>
<dbReference type="KEGG" id="hro:HELRODRAFT_183446"/>
<reference evidence="1 3" key="2">
    <citation type="journal article" date="2013" name="Nature">
        <title>Insights into bilaterian evolution from three spiralian genomes.</title>
        <authorList>
            <person name="Simakov O."/>
            <person name="Marletaz F."/>
            <person name="Cho S.J."/>
            <person name="Edsinger-Gonzales E."/>
            <person name="Havlak P."/>
            <person name="Hellsten U."/>
            <person name="Kuo D.H."/>
            <person name="Larsson T."/>
            <person name="Lv J."/>
            <person name="Arendt D."/>
            <person name="Savage R."/>
            <person name="Osoegawa K."/>
            <person name="de Jong P."/>
            <person name="Grimwood J."/>
            <person name="Chapman J.A."/>
            <person name="Shapiro H."/>
            <person name="Aerts A."/>
            <person name="Otillar R.P."/>
            <person name="Terry A.Y."/>
            <person name="Boore J.L."/>
            <person name="Grigoriev I.V."/>
            <person name="Lindberg D.R."/>
            <person name="Seaver E.C."/>
            <person name="Weisblat D.A."/>
            <person name="Putnam N.H."/>
            <person name="Rokhsar D.S."/>
        </authorList>
    </citation>
    <scope>NUCLEOTIDE SEQUENCE</scope>
</reference>
<dbReference type="EMBL" id="AMQM01008775">
    <property type="status" value="NOT_ANNOTATED_CDS"/>
    <property type="molecule type" value="Genomic_DNA"/>
</dbReference>
<reference evidence="2" key="3">
    <citation type="submission" date="2015-06" db="UniProtKB">
        <authorList>
            <consortium name="EnsemblMetazoa"/>
        </authorList>
    </citation>
    <scope>IDENTIFICATION</scope>
</reference>
<dbReference type="CTD" id="20209039"/>
<evidence type="ECO:0000313" key="3">
    <source>
        <dbReference type="Proteomes" id="UP000015101"/>
    </source>
</evidence>
<accession>T1FJP0</accession>
<organism evidence="2 3">
    <name type="scientific">Helobdella robusta</name>
    <name type="common">Californian leech</name>
    <dbReference type="NCBI Taxonomy" id="6412"/>
    <lineage>
        <taxon>Eukaryota</taxon>
        <taxon>Metazoa</taxon>
        <taxon>Spiralia</taxon>
        <taxon>Lophotrochozoa</taxon>
        <taxon>Annelida</taxon>
        <taxon>Clitellata</taxon>
        <taxon>Hirudinea</taxon>
        <taxon>Rhynchobdellida</taxon>
        <taxon>Glossiphoniidae</taxon>
        <taxon>Helobdella</taxon>
    </lineage>
</organism>
<name>T1FJP0_HELRO</name>
<evidence type="ECO:0000313" key="2">
    <source>
        <dbReference type="EnsemblMetazoa" id="HelroP183446"/>
    </source>
</evidence>
<keyword evidence="3" id="KW-1185">Reference proteome</keyword>
<dbReference type="RefSeq" id="XP_009010728.1">
    <property type="nucleotide sequence ID" value="XM_009012480.1"/>
</dbReference>